<dbReference type="EMBL" id="VNKI01000002">
    <property type="protein sequence ID" value="TVX83376.1"/>
    <property type="molecule type" value="Genomic_DNA"/>
</dbReference>
<dbReference type="AlphaFoldDB" id="A0A8B5Y3J4"/>
<accession>A0A8B5Y3J4</accession>
<name>A0A8B5Y3J4_9BACI</name>
<reference evidence="2 3" key="1">
    <citation type="submission" date="2019-07" db="EMBL/GenBank/DDBJ databases">
        <title>Genome assembly of Bacillus simplex strain GGC-P6A.</title>
        <authorList>
            <person name="Jennings M.E."/>
            <person name="Barton H.A."/>
        </authorList>
    </citation>
    <scope>NUCLEOTIDE SEQUENCE [LARGE SCALE GENOMIC DNA]</scope>
    <source>
        <strain evidence="2 3">GGC-P6A</strain>
    </source>
</reference>
<evidence type="ECO:0000313" key="2">
    <source>
        <dbReference type="EMBL" id="TVX83376.1"/>
    </source>
</evidence>
<proteinExistence type="predicted"/>
<gene>
    <name evidence="2" type="ORF">FQP34_07035</name>
</gene>
<feature type="domain" description="Bacteriophage Mx8 p63 C-terminal" evidence="1">
    <location>
        <begin position="209"/>
        <end position="303"/>
    </location>
</feature>
<comment type="caution">
    <text evidence="2">The sequence shown here is derived from an EMBL/GenBank/DDBJ whole genome shotgun (WGS) entry which is preliminary data.</text>
</comment>
<protein>
    <recommendedName>
        <fullName evidence="1">Bacteriophage Mx8 p63 C-terminal domain-containing protein</fullName>
    </recommendedName>
</protein>
<sequence>MPHAKQVGCFEVNNEKIYVAIYENGYNYFNREQQELVEKRISNLGNANFIEIPRAVVSEADLYIGDTKLECSVLNDGRRVIKDTSLFTALDRKRKGETRREGFPPIIGSKSLAALLMEMYPEHLTTITPFEVAQFNGKTGKWYDANTIPIICDLYMEAEKRGLITTSQHHVLDKAKILLRSLARLGITALIDEATNYQSIRGKDELQILLQEFISEELREYSKEFDSEYFEQIFRIYGKPYDPTTSKRPLFFAGFTTTYVYNMLPPDVFEMLDEMNPRIYNSKTGRADRKSKLFQHLSNDGIHYLRSHLAGLTSVMKLSSDKDDFKGKFRLVFADKINRIERMKRDANQMSIDDIREVEIKEDLD</sequence>
<dbReference type="Pfam" id="PF10546">
    <property type="entry name" value="P63C"/>
    <property type="match status" value="1"/>
</dbReference>
<dbReference type="Proteomes" id="UP000317770">
    <property type="component" value="Unassembled WGS sequence"/>
</dbReference>
<dbReference type="InterPro" id="IPR018874">
    <property type="entry name" value="Phage_Mx8_p63_C"/>
</dbReference>
<organism evidence="2 3">
    <name type="scientific">Peribacillus simplex</name>
    <dbReference type="NCBI Taxonomy" id="1478"/>
    <lineage>
        <taxon>Bacteria</taxon>
        <taxon>Bacillati</taxon>
        <taxon>Bacillota</taxon>
        <taxon>Bacilli</taxon>
        <taxon>Bacillales</taxon>
        <taxon>Bacillaceae</taxon>
        <taxon>Peribacillus</taxon>
    </lineage>
</organism>
<evidence type="ECO:0000259" key="1">
    <source>
        <dbReference type="Pfam" id="PF10546"/>
    </source>
</evidence>
<evidence type="ECO:0000313" key="3">
    <source>
        <dbReference type="Proteomes" id="UP000317770"/>
    </source>
</evidence>